<evidence type="ECO:0000313" key="7">
    <source>
        <dbReference type="EMBL" id="OBR62357.1"/>
    </source>
</evidence>
<dbReference type="Pfam" id="PF13416">
    <property type="entry name" value="SBP_bac_8"/>
    <property type="match status" value="1"/>
</dbReference>
<proteinExistence type="predicted"/>
<keyword evidence="2" id="KW-0732">Signal</keyword>
<evidence type="ECO:0000256" key="2">
    <source>
        <dbReference type="ARBA" id="ARBA00022729"/>
    </source>
</evidence>
<dbReference type="RefSeq" id="WP_068687217.1">
    <property type="nucleotide sequence ID" value="NZ_LYPA01000080.1"/>
</dbReference>
<keyword evidence="3" id="KW-0472">Membrane</keyword>
<comment type="caution">
    <text evidence="7">The sequence shown here is derived from an EMBL/GenBank/DDBJ whole genome shotgun (WGS) entry which is preliminary data.</text>
</comment>
<keyword evidence="8" id="KW-1185">Reference proteome</keyword>
<evidence type="ECO:0000256" key="1">
    <source>
        <dbReference type="ARBA" id="ARBA00022475"/>
    </source>
</evidence>
<organism evidence="7 8">
    <name type="scientific">Paenibacillus oryzae</name>
    <dbReference type="NCBI Taxonomy" id="1844972"/>
    <lineage>
        <taxon>Bacteria</taxon>
        <taxon>Bacillati</taxon>
        <taxon>Bacillota</taxon>
        <taxon>Bacilli</taxon>
        <taxon>Bacillales</taxon>
        <taxon>Paenibacillaceae</taxon>
        <taxon>Paenibacillus</taxon>
    </lineage>
</organism>
<evidence type="ECO:0000256" key="6">
    <source>
        <dbReference type="SAM" id="MobiDB-lite"/>
    </source>
</evidence>
<evidence type="ECO:0000313" key="8">
    <source>
        <dbReference type="Proteomes" id="UP000092024"/>
    </source>
</evidence>
<accession>A0A1A5Y9U6</accession>
<dbReference type="SUPFAM" id="SSF53850">
    <property type="entry name" value="Periplasmic binding protein-like II"/>
    <property type="match status" value="1"/>
</dbReference>
<gene>
    <name evidence="7" type="ORF">A7K91_01690</name>
</gene>
<dbReference type="Gene3D" id="3.40.190.10">
    <property type="entry name" value="Periplasmic binding protein-like II"/>
    <property type="match status" value="2"/>
</dbReference>
<evidence type="ECO:0000256" key="5">
    <source>
        <dbReference type="ARBA" id="ARBA00023288"/>
    </source>
</evidence>
<feature type="compositionally biased region" description="Basic and acidic residues" evidence="6">
    <location>
        <begin position="1"/>
        <end position="11"/>
    </location>
</feature>
<evidence type="ECO:0008006" key="9">
    <source>
        <dbReference type="Google" id="ProtNLM"/>
    </source>
</evidence>
<dbReference type="AlphaFoldDB" id="A0A1A5Y9U6"/>
<evidence type="ECO:0000256" key="4">
    <source>
        <dbReference type="ARBA" id="ARBA00023139"/>
    </source>
</evidence>
<dbReference type="InterPro" id="IPR050490">
    <property type="entry name" value="Bact_solute-bd_prot1"/>
</dbReference>
<evidence type="ECO:0000256" key="3">
    <source>
        <dbReference type="ARBA" id="ARBA00023136"/>
    </source>
</evidence>
<keyword evidence="5" id="KW-0449">Lipoprotein</keyword>
<dbReference type="Proteomes" id="UP000092024">
    <property type="component" value="Unassembled WGS sequence"/>
</dbReference>
<name>A0A1A5Y9U6_9BACL</name>
<dbReference type="STRING" id="1844972.A7K91_01690"/>
<dbReference type="OrthoDB" id="9787283at2"/>
<sequence>MRRRLFSERQGPRLPMNQASRKSSGLTLRLGFLMLLGCVLLVASGCRQGQDGSEPKPLEEGQLPYEDPVTIKVAYSYSDITLPEGDVGDQNFISRYIKEKLGIVIKYDWEASGQEQYNNMLDLAIQSNDLPDVFVVNREQFLTLIERNQIANLTSLYPRYASQMVRSIYDSTDGMALAEATFDGELYAFPNVVIEADTPSYLWVRQDWLDKLNLPAPSTLEDIEHIARAFIERDPDGNNVDDTLGLPVDKSLVYNKRTGVYGLDSIFAAYRAFPKSWYINGEGHVVYGSIQAEAKQALELLARWYREGIIDPEFMLRKESGYLTDQNQVGLLFAPWWGPYWPLGSTVSKDAKAEWKVYAAPKDAAGQFVTRSSAVTDSYMVVRKDYPHPEAALKILNLITELDRFSGEEDEATAAIRATAQQMGNQLRNYFPLTLLLDYRDAVIRRHDILVEALEGELEIQDMNQEMQEMYDSILFEQENPRKDLEAWIISQAYLQGGEISKHPMIRVEALFVDSTPAYDQYWPSLQRLEQDYYLKMITGELPINAFDTFVEEWMNNGGKKVMKEVSEWAESRK</sequence>
<keyword evidence="4" id="KW-0564">Palmitate</keyword>
<dbReference type="PANTHER" id="PTHR43649:SF33">
    <property type="entry name" value="POLYGALACTURONAN_RHAMNOGALACTURONAN-BINDING PROTEIN YTCQ"/>
    <property type="match status" value="1"/>
</dbReference>
<dbReference type="InterPro" id="IPR006059">
    <property type="entry name" value="SBP"/>
</dbReference>
<keyword evidence="1" id="KW-1003">Cell membrane</keyword>
<dbReference type="PANTHER" id="PTHR43649">
    <property type="entry name" value="ARABINOSE-BINDING PROTEIN-RELATED"/>
    <property type="match status" value="1"/>
</dbReference>
<reference evidence="7 8" key="1">
    <citation type="submission" date="2016-05" db="EMBL/GenBank/DDBJ databases">
        <title>Paenibacillus oryzae. sp. nov., isolated from the rice root.</title>
        <authorList>
            <person name="Zhang J."/>
            <person name="Zhang X."/>
        </authorList>
    </citation>
    <scope>NUCLEOTIDE SEQUENCE [LARGE SCALE GENOMIC DNA]</scope>
    <source>
        <strain evidence="7 8">1DrF-4</strain>
    </source>
</reference>
<protein>
    <recommendedName>
        <fullName evidence="9">ABC transporter substrate-binding protein</fullName>
    </recommendedName>
</protein>
<feature type="region of interest" description="Disordered" evidence="6">
    <location>
        <begin position="1"/>
        <end position="20"/>
    </location>
</feature>
<dbReference type="EMBL" id="LYPA01000080">
    <property type="protein sequence ID" value="OBR62357.1"/>
    <property type="molecule type" value="Genomic_DNA"/>
</dbReference>